<dbReference type="GO" id="GO:0006508">
    <property type="term" value="P:proteolysis"/>
    <property type="evidence" value="ECO:0007669"/>
    <property type="project" value="UniProtKB-KW"/>
</dbReference>
<dbReference type="GO" id="GO:0008955">
    <property type="term" value="F:peptidoglycan glycosyltransferase activity"/>
    <property type="evidence" value="ECO:0007669"/>
    <property type="project" value="UniProtKB-EC"/>
</dbReference>
<keyword evidence="11" id="KW-0961">Cell wall biogenesis/degradation</keyword>
<dbReference type="InterPro" id="IPR001460">
    <property type="entry name" value="PCN-bd_Tpept"/>
</dbReference>
<evidence type="ECO:0000256" key="3">
    <source>
        <dbReference type="ARBA" id="ARBA00022645"/>
    </source>
</evidence>
<organism evidence="17 18">
    <name type="scientific">Serinibacter salmoneus</name>
    <dbReference type="NCBI Taxonomy" id="556530"/>
    <lineage>
        <taxon>Bacteria</taxon>
        <taxon>Bacillati</taxon>
        <taxon>Actinomycetota</taxon>
        <taxon>Actinomycetes</taxon>
        <taxon>Micrococcales</taxon>
        <taxon>Beutenbergiaceae</taxon>
        <taxon>Serinibacter</taxon>
    </lineage>
</organism>
<keyword evidence="15" id="KW-0812">Transmembrane</keyword>
<dbReference type="InterPro" id="IPR050396">
    <property type="entry name" value="Glycosyltr_51/Transpeptidase"/>
</dbReference>
<dbReference type="RefSeq" id="WP_245867134.1">
    <property type="nucleotide sequence ID" value="NZ_PDJD01000001.1"/>
</dbReference>
<evidence type="ECO:0000256" key="5">
    <source>
        <dbReference type="ARBA" id="ARBA00022676"/>
    </source>
</evidence>
<evidence type="ECO:0000256" key="1">
    <source>
        <dbReference type="ARBA" id="ARBA00007090"/>
    </source>
</evidence>
<sequence>MAEKSHRSRRSAAASQSRGKARGTAQRKKGWNYPRAGLGPVRRWLPSWRVVLGVLLTGLAAAAGLFAWAYATTDLPEVDEMALAESSTIYFADGETEMGTLAEINRNVVDTTALPDYVGDAVVASEDRRFYSNSGIDPIGIARAFWNNVTGGSQQGASTLTQQYVDNYYLGQTQSYADKAREAILAIKVEQEMTKDEILDAYLNVIYFGRGAYGIDAAAQAYFGIPASELTLSQSALLAGIIPAPSAWDPAISPEQAEYRWERTLTFMLEDGMITQQEFDDATYPETIESARSDRFAGTNGYLMQMVIAELTSGEEAPFTEDELNRLGLTIVSTVDAQWQAEAVETIEGQVPEDAPEGFKATLVSIDPATGGVKALYGGEDYLTESLNRATQARYQGGSTFKPFALIAALSEGISLEQQLPSYTGMDVDGYVVNNYDSIDRGYVNLVEGLEYSINSTYVALNAMVGPENTMETAIAAGLPEDTLGLNANLSNVLGNASPHAIDMARVFATYAAQGVRHDTHIVERVTDSGGVELYTGPTEGERVFEADVMADATYAMTQVVEVGTGRTASALGRPVAGKTGSANEYRGSSFGGYIPQLATVVAAYQTGPDGEEVPIDPFGGYSVLAGGSLPTDLWLYYMTQVTEGMPIEDFPPRANVGEIATPAAPETTEPEMVAVPDVAGMSEEAARAAIIAAGFSVAAGSEPSETVEEGIVIRAEPGGEAEAGSLITIVVSTGPAEPTEEPTTPEPTTPEPTTPEPTTPEPTTPEPTTPQPSPSVTATPSPQPTEGGGQPSPPSTPEN</sequence>
<dbReference type="Proteomes" id="UP000224915">
    <property type="component" value="Unassembled WGS sequence"/>
</dbReference>
<keyword evidence="4" id="KW-0645">Protease</keyword>
<evidence type="ECO:0000256" key="9">
    <source>
        <dbReference type="ARBA" id="ARBA00022984"/>
    </source>
</evidence>
<evidence type="ECO:0000256" key="8">
    <source>
        <dbReference type="ARBA" id="ARBA00022960"/>
    </source>
</evidence>
<evidence type="ECO:0000256" key="2">
    <source>
        <dbReference type="ARBA" id="ARBA00007739"/>
    </source>
</evidence>
<dbReference type="FunFam" id="1.10.3810.10:FF:000001">
    <property type="entry name" value="Penicillin-binding protein 1A"/>
    <property type="match status" value="1"/>
</dbReference>
<dbReference type="InterPro" id="IPR005543">
    <property type="entry name" value="PASTA_dom"/>
</dbReference>
<comment type="catalytic activity">
    <reaction evidence="13">
        <text>[GlcNAc-(1-&gt;4)-Mur2Ac(oyl-L-Ala-gamma-D-Glu-L-Lys-D-Ala-D-Ala)](n)-di-trans,octa-cis-undecaprenyl diphosphate + beta-D-GlcNAc-(1-&gt;4)-Mur2Ac(oyl-L-Ala-gamma-D-Glu-L-Lys-D-Ala-D-Ala)-di-trans,octa-cis-undecaprenyl diphosphate = [GlcNAc-(1-&gt;4)-Mur2Ac(oyl-L-Ala-gamma-D-Glu-L-Lys-D-Ala-D-Ala)](n+1)-di-trans,octa-cis-undecaprenyl diphosphate + di-trans,octa-cis-undecaprenyl diphosphate + H(+)</text>
        <dbReference type="Rhea" id="RHEA:23708"/>
        <dbReference type="Rhea" id="RHEA-COMP:9602"/>
        <dbReference type="Rhea" id="RHEA-COMP:9603"/>
        <dbReference type="ChEBI" id="CHEBI:15378"/>
        <dbReference type="ChEBI" id="CHEBI:58405"/>
        <dbReference type="ChEBI" id="CHEBI:60033"/>
        <dbReference type="ChEBI" id="CHEBI:78435"/>
        <dbReference type="EC" id="2.4.99.28"/>
    </reaction>
</comment>
<protein>
    <submittedName>
        <fullName evidence="17">Membrane peptidoglycan carboxypeptidase</fullName>
    </submittedName>
</protein>
<feature type="compositionally biased region" description="Pro residues" evidence="14">
    <location>
        <begin position="745"/>
        <end position="774"/>
    </location>
</feature>
<evidence type="ECO:0000256" key="14">
    <source>
        <dbReference type="SAM" id="MobiDB-lite"/>
    </source>
</evidence>
<name>A0A2A9D4J5_9MICO</name>
<keyword evidence="15" id="KW-1133">Transmembrane helix</keyword>
<feature type="compositionally biased region" description="Basic residues" evidence="14">
    <location>
        <begin position="19"/>
        <end position="30"/>
    </location>
</feature>
<evidence type="ECO:0000259" key="16">
    <source>
        <dbReference type="PROSITE" id="PS51178"/>
    </source>
</evidence>
<dbReference type="Pfam" id="PF03793">
    <property type="entry name" value="PASTA"/>
    <property type="match status" value="1"/>
</dbReference>
<evidence type="ECO:0000313" key="17">
    <source>
        <dbReference type="EMBL" id="PFG21175.1"/>
    </source>
</evidence>
<feature type="region of interest" description="Disordered" evidence="14">
    <location>
        <begin position="1"/>
        <end position="31"/>
    </location>
</feature>
<evidence type="ECO:0000256" key="10">
    <source>
        <dbReference type="ARBA" id="ARBA00023268"/>
    </source>
</evidence>
<keyword evidence="6" id="KW-0808">Transferase</keyword>
<gene>
    <name evidence="17" type="ORF">ATL40_2798</name>
</gene>
<feature type="domain" description="PASTA" evidence="16">
    <location>
        <begin position="670"/>
        <end position="734"/>
    </location>
</feature>
<keyword evidence="8" id="KW-0133">Cell shape</keyword>
<dbReference type="GO" id="GO:0071555">
    <property type="term" value="P:cell wall organization"/>
    <property type="evidence" value="ECO:0007669"/>
    <property type="project" value="UniProtKB-KW"/>
</dbReference>
<keyword evidence="18" id="KW-1185">Reference proteome</keyword>
<dbReference type="EMBL" id="PDJD01000001">
    <property type="protein sequence ID" value="PFG21175.1"/>
    <property type="molecule type" value="Genomic_DNA"/>
</dbReference>
<dbReference type="GO" id="GO:0008658">
    <property type="term" value="F:penicillin binding"/>
    <property type="evidence" value="ECO:0007669"/>
    <property type="project" value="InterPro"/>
</dbReference>
<dbReference type="Gene3D" id="3.40.710.10">
    <property type="entry name" value="DD-peptidase/beta-lactamase superfamily"/>
    <property type="match status" value="1"/>
</dbReference>
<keyword evidence="15" id="KW-0472">Membrane</keyword>
<dbReference type="Pfam" id="PF00905">
    <property type="entry name" value="Transpeptidase"/>
    <property type="match status" value="1"/>
</dbReference>
<keyword evidence="3 17" id="KW-0121">Carboxypeptidase</keyword>
<dbReference type="AlphaFoldDB" id="A0A2A9D4J5"/>
<dbReference type="SUPFAM" id="SSF53955">
    <property type="entry name" value="Lysozyme-like"/>
    <property type="match status" value="1"/>
</dbReference>
<keyword evidence="9" id="KW-0573">Peptidoglycan synthesis</keyword>
<dbReference type="Gene3D" id="1.10.3810.10">
    <property type="entry name" value="Biosynthetic peptidoglycan transglycosylase-like"/>
    <property type="match status" value="1"/>
</dbReference>
<comment type="catalytic activity">
    <reaction evidence="12">
        <text>Preferential cleavage: (Ac)2-L-Lys-D-Ala-|-D-Ala. Also transpeptidation of peptidyl-alanyl moieties that are N-acyl substituents of D-alanine.</text>
        <dbReference type="EC" id="3.4.16.4"/>
    </reaction>
</comment>
<evidence type="ECO:0000256" key="4">
    <source>
        <dbReference type="ARBA" id="ARBA00022670"/>
    </source>
</evidence>
<dbReference type="InterPro" id="IPR036950">
    <property type="entry name" value="PBP_transglycosylase"/>
</dbReference>
<keyword evidence="5" id="KW-0328">Glycosyltransferase</keyword>
<dbReference type="Gene3D" id="3.30.10.20">
    <property type="match status" value="1"/>
</dbReference>
<evidence type="ECO:0000256" key="7">
    <source>
        <dbReference type="ARBA" id="ARBA00022801"/>
    </source>
</evidence>
<keyword evidence="10" id="KW-0511">Multifunctional enzyme</keyword>
<dbReference type="GO" id="GO:0008360">
    <property type="term" value="P:regulation of cell shape"/>
    <property type="evidence" value="ECO:0007669"/>
    <property type="project" value="UniProtKB-KW"/>
</dbReference>
<feature type="compositionally biased region" description="Basic residues" evidence="14">
    <location>
        <begin position="1"/>
        <end position="10"/>
    </location>
</feature>
<accession>A0A2A9D4J5</accession>
<proteinExistence type="inferred from homology"/>
<feature type="transmembrane region" description="Helical" evidence="15">
    <location>
        <begin position="50"/>
        <end position="71"/>
    </location>
</feature>
<evidence type="ECO:0000256" key="13">
    <source>
        <dbReference type="ARBA" id="ARBA00049902"/>
    </source>
</evidence>
<evidence type="ECO:0000256" key="15">
    <source>
        <dbReference type="SAM" id="Phobius"/>
    </source>
</evidence>
<evidence type="ECO:0000256" key="6">
    <source>
        <dbReference type="ARBA" id="ARBA00022679"/>
    </source>
</evidence>
<keyword evidence="7" id="KW-0378">Hydrolase</keyword>
<dbReference type="InterPro" id="IPR001264">
    <property type="entry name" value="Glyco_trans_51"/>
</dbReference>
<dbReference type="InterPro" id="IPR023346">
    <property type="entry name" value="Lysozyme-like_dom_sf"/>
</dbReference>
<evidence type="ECO:0000256" key="11">
    <source>
        <dbReference type="ARBA" id="ARBA00023316"/>
    </source>
</evidence>
<dbReference type="GO" id="GO:0009002">
    <property type="term" value="F:serine-type D-Ala-D-Ala carboxypeptidase activity"/>
    <property type="evidence" value="ECO:0007669"/>
    <property type="project" value="UniProtKB-EC"/>
</dbReference>
<dbReference type="PANTHER" id="PTHR32282">
    <property type="entry name" value="BINDING PROTEIN TRANSPEPTIDASE, PUTATIVE-RELATED"/>
    <property type="match status" value="1"/>
</dbReference>
<dbReference type="PANTHER" id="PTHR32282:SF34">
    <property type="entry name" value="PENICILLIN-BINDING PROTEIN 1A"/>
    <property type="match status" value="1"/>
</dbReference>
<dbReference type="CDD" id="cd06577">
    <property type="entry name" value="PASTA_pknB"/>
    <property type="match status" value="1"/>
</dbReference>
<reference evidence="17 18" key="1">
    <citation type="submission" date="2017-10" db="EMBL/GenBank/DDBJ databases">
        <title>Sequencing the genomes of 1000 actinobacteria strains.</title>
        <authorList>
            <person name="Klenk H.-P."/>
        </authorList>
    </citation>
    <scope>NUCLEOTIDE SEQUENCE [LARGE SCALE GENOMIC DNA]</scope>
    <source>
        <strain evidence="17 18">DSM 21801</strain>
    </source>
</reference>
<dbReference type="InterPro" id="IPR012338">
    <property type="entry name" value="Beta-lactam/transpept-like"/>
</dbReference>
<comment type="similarity">
    <text evidence="1">In the C-terminal section; belongs to the transpeptidase family.</text>
</comment>
<evidence type="ECO:0000313" key="18">
    <source>
        <dbReference type="Proteomes" id="UP000224915"/>
    </source>
</evidence>
<comment type="caution">
    <text evidence="17">The sequence shown here is derived from an EMBL/GenBank/DDBJ whole genome shotgun (WGS) entry which is preliminary data.</text>
</comment>
<dbReference type="GO" id="GO:0009252">
    <property type="term" value="P:peptidoglycan biosynthetic process"/>
    <property type="evidence" value="ECO:0007669"/>
    <property type="project" value="UniProtKB-KW"/>
</dbReference>
<dbReference type="SUPFAM" id="SSF56601">
    <property type="entry name" value="beta-lactamase/transpeptidase-like"/>
    <property type="match status" value="1"/>
</dbReference>
<dbReference type="SMART" id="SM00740">
    <property type="entry name" value="PASTA"/>
    <property type="match status" value="1"/>
</dbReference>
<dbReference type="PROSITE" id="PS51178">
    <property type="entry name" value="PASTA"/>
    <property type="match status" value="1"/>
</dbReference>
<feature type="region of interest" description="Disordered" evidence="14">
    <location>
        <begin position="736"/>
        <end position="800"/>
    </location>
</feature>
<comment type="similarity">
    <text evidence="2">In the N-terminal section; belongs to the glycosyltransferase 51 family.</text>
</comment>
<dbReference type="GO" id="GO:0030288">
    <property type="term" value="C:outer membrane-bounded periplasmic space"/>
    <property type="evidence" value="ECO:0007669"/>
    <property type="project" value="TreeGrafter"/>
</dbReference>
<dbReference type="Pfam" id="PF00912">
    <property type="entry name" value="Transgly"/>
    <property type="match status" value="1"/>
</dbReference>
<evidence type="ECO:0000256" key="12">
    <source>
        <dbReference type="ARBA" id="ARBA00034000"/>
    </source>
</evidence>